<dbReference type="STRING" id="285473.A4G23_01960"/>
<dbReference type="RefSeq" id="WP_159029445.1">
    <property type="nucleotide sequence ID" value="NZ_CP017316.1"/>
</dbReference>
<dbReference type="OrthoDB" id="4222146at2"/>
<evidence type="ECO:0000313" key="2">
    <source>
        <dbReference type="Proteomes" id="UP000095349"/>
    </source>
</evidence>
<dbReference type="KEGG" id="srn:A4G23_01960"/>
<protein>
    <submittedName>
        <fullName evidence="1">Uncharacterized protein</fullName>
    </submittedName>
</protein>
<proteinExistence type="predicted"/>
<accession>A0A1D8G112</accession>
<dbReference type="AlphaFoldDB" id="A0A1D8G112"/>
<dbReference type="EMBL" id="CP017316">
    <property type="protein sequence ID" value="AOT59128.1"/>
    <property type="molecule type" value="Genomic_DNA"/>
</dbReference>
<sequence>MLSDDHLCTLPVNSVERNVALQALGAGDYRSTIFARPHTFIDRMEDGLLQREDGQDASPTDVCLFQSGGGGSGSVRVSYQWAVPVKGEVAGRSPLEGKRYTVNTLPAEAGGIESKFSFSCVMPGKNRALSKQVQLIAWATFTGEPRGGVRKSRDVQHLELTYLMARKAVDVLGCENAPLQGDPVVVSAAAP</sequence>
<dbReference type="Proteomes" id="UP000095349">
    <property type="component" value="Chromosome"/>
</dbReference>
<reference evidence="1 2" key="1">
    <citation type="submission" date="2016-09" db="EMBL/GenBank/DDBJ databases">
        <title>Streptomyces rubrolavendulae MJM4426 Genome sequencing and assembly.</title>
        <authorList>
            <person name="Kim J.-G."/>
        </authorList>
    </citation>
    <scope>NUCLEOTIDE SEQUENCE [LARGE SCALE GENOMIC DNA]</scope>
    <source>
        <strain evidence="1 2">MJM4426</strain>
    </source>
</reference>
<organism evidence="1 2">
    <name type="scientific">Streptomyces rubrolavendulae</name>
    <dbReference type="NCBI Taxonomy" id="285473"/>
    <lineage>
        <taxon>Bacteria</taxon>
        <taxon>Bacillati</taxon>
        <taxon>Actinomycetota</taxon>
        <taxon>Actinomycetes</taxon>
        <taxon>Kitasatosporales</taxon>
        <taxon>Streptomycetaceae</taxon>
        <taxon>Streptomyces</taxon>
    </lineage>
</organism>
<gene>
    <name evidence="1" type="ORF">A4G23_01960</name>
</gene>
<keyword evidence="2" id="KW-1185">Reference proteome</keyword>
<evidence type="ECO:0000313" key="1">
    <source>
        <dbReference type="EMBL" id="AOT59128.1"/>
    </source>
</evidence>
<name>A0A1D8G112_9ACTN</name>